<comment type="caution">
    <text evidence="2">The sequence shown here is derived from an EMBL/GenBank/DDBJ whole genome shotgun (WGS) entry which is preliminary data.</text>
</comment>
<proteinExistence type="predicted"/>
<dbReference type="NCBIfam" id="TIGR02904">
    <property type="entry name" value="spore_ysxE"/>
    <property type="match status" value="1"/>
</dbReference>
<evidence type="ECO:0000259" key="1">
    <source>
        <dbReference type="Pfam" id="PF01636"/>
    </source>
</evidence>
<dbReference type="InterPro" id="IPR014253">
    <property type="entry name" value="Spore_coat_YsxE"/>
</dbReference>
<dbReference type="GO" id="GO:0042601">
    <property type="term" value="C:endospore-forming forespore"/>
    <property type="evidence" value="ECO:0007669"/>
    <property type="project" value="TreeGrafter"/>
</dbReference>
<dbReference type="PANTHER" id="PTHR39179">
    <property type="entry name" value="SPORE COAT PROTEIN I"/>
    <property type="match status" value="1"/>
</dbReference>
<gene>
    <name evidence="2" type="ORF">HNQ41_002626</name>
</gene>
<dbReference type="SUPFAM" id="SSF56112">
    <property type="entry name" value="Protein kinase-like (PK-like)"/>
    <property type="match status" value="1"/>
</dbReference>
<dbReference type="RefSeq" id="WP_184664832.1">
    <property type="nucleotide sequence ID" value="NZ_JACHHB010000012.1"/>
</dbReference>
<dbReference type="Proteomes" id="UP000551878">
    <property type="component" value="Unassembled WGS sequence"/>
</dbReference>
<evidence type="ECO:0000313" key="3">
    <source>
        <dbReference type="Proteomes" id="UP000551878"/>
    </source>
</evidence>
<dbReference type="AlphaFoldDB" id="A0A840QSZ9"/>
<dbReference type="EMBL" id="JACHHB010000012">
    <property type="protein sequence ID" value="MBB5174411.1"/>
    <property type="molecule type" value="Genomic_DNA"/>
</dbReference>
<keyword evidence="2" id="KW-0946">Virion</keyword>
<dbReference type="PANTHER" id="PTHR39179:SF3">
    <property type="entry name" value="COTS-RELATED PROTEIN"/>
    <property type="match status" value="1"/>
</dbReference>
<dbReference type="Gene3D" id="3.30.200.20">
    <property type="entry name" value="Phosphorylase Kinase, domain 1"/>
    <property type="match status" value="1"/>
</dbReference>
<reference evidence="2 3" key="1">
    <citation type="submission" date="2020-08" db="EMBL/GenBank/DDBJ databases">
        <title>Genomic Encyclopedia of Type Strains, Phase IV (KMG-IV): sequencing the most valuable type-strain genomes for metagenomic binning, comparative biology and taxonomic classification.</title>
        <authorList>
            <person name="Goeker M."/>
        </authorList>
    </citation>
    <scope>NUCLEOTIDE SEQUENCE [LARGE SCALE GENOMIC DNA]</scope>
    <source>
        <strain evidence="2 3">DSM 24696</strain>
    </source>
</reference>
<protein>
    <submittedName>
        <fullName evidence="2">Spore coat protein YsxE</fullName>
    </submittedName>
</protein>
<dbReference type="Gene3D" id="3.90.1200.10">
    <property type="match status" value="1"/>
</dbReference>
<dbReference type="InterPro" id="IPR011009">
    <property type="entry name" value="Kinase-like_dom_sf"/>
</dbReference>
<evidence type="ECO:0000313" key="2">
    <source>
        <dbReference type="EMBL" id="MBB5174411.1"/>
    </source>
</evidence>
<organism evidence="2 3">
    <name type="scientific">Texcoconibacillus texcoconensis</name>
    <dbReference type="NCBI Taxonomy" id="1095777"/>
    <lineage>
        <taxon>Bacteria</taxon>
        <taxon>Bacillati</taxon>
        <taxon>Bacillota</taxon>
        <taxon>Bacilli</taxon>
        <taxon>Bacillales</taxon>
        <taxon>Bacillaceae</taxon>
        <taxon>Texcoconibacillus</taxon>
    </lineage>
</organism>
<feature type="domain" description="Aminoglycoside phosphotransferase" evidence="1">
    <location>
        <begin position="34"/>
        <end position="269"/>
    </location>
</feature>
<accession>A0A840QSZ9</accession>
<dbReference type="InterPro" id="IPR002575">
    <property type="entry name" value="Aminoglycoside_PTrfase"/>
</dbReference>
<dbReference type="InterPro" id="IPR047175">
    <property type="entry name" value="CotS-like"/>
</dbReference>
<name>A0A840QSZ9_9BACI</name>
<keyword evidence="2" id="KW-0167">Capsid protein</keyword>
<keyword evidence="3" id="KW-1185">Reference proteome</keyword>
<sequence>MKDQQLSDPTGAVLFQYDLYPEAVEKFGKVRKITTKRGVFALKQTEMNSETQSWFLHVMQRLQRVHFPSFVPLIPTKYGDPFIVYQENVYYLMPWVDAVERKQLAFSPEEGIIETMAKLHGVTEKQQRFDEAALTRSYDSLVARWKRRREQMERFADQLETQTYLSPFALTFLTHVERMMRMAEEAETHLQSWLEGCKEKQRYRSVLCHGRMNRQHVLFTDQHMPYVLNFERAVLDTPVRDLAIAFRNGFQAEPWDDAEGMHWLTLYERQFVLYDEERHLLQSYLAFPEPIFRVADAYRERKGNGSELDYVYHLERRILTLSKIARLMKRISGESEPSSSKSSSNSS</sequence>
<dbReference type="Pfam" id="PF01636">
    <property type="entry name" value="APH"/>
    <property type="match status" value="1"/>
</dbReference>